<dbReference type="GO" id="GO:0005765">
    <property type="term" value="C:lysosomal membrane"/>
    <property type="evidence" value="ECO:0007669"/>
    <property type="project" value="UniProtKB-SubCell"/>
</dbReference>
<feature type="transmembrane region" description="Helical" evidence="16">
    <location>
        <begin position="509"/>
        <end position="530"/>
    </location>
</feature>
<evidence type="ECO:0000313" key="19">
    <source>
        <dbReference type="EMBL" id="KAA0150345.1"/>
    </source>
</evidence>
<dbReference type="InterPro" id="IPR013057">
    <property type="entry name" value="AA_transpt_TM"/>
</dbReference>
<feature type="compositionally biased region" description="Low complexity" evidence="15">
    <location>
        <begin position="67"/>
        <end position="79"/>
    </location>
</feature>
<dbReference type="GO" id="GO:0046872">
    <property type="term" value="F:metal ion binding"/>
    <property type="evidence" value="ECO:0007669"/>
    <property type="project" value="UniProtKB-KW"/>
</dbReference>
<keyword evidence="4 16" id="KW-0812">Transmembrane</keyword>
<evidence type="ECO:0000313" key="23">
    <source>
        <dbReference type="Proteomes" id="UP000323011"/>
    </source>
</evidence>
<keyword evidence="6" id="KW-0967">Endosome</keyword>
<dbReference type="AlphaFoldDB" id="A0A5A8CBP3"/>
<evidence type="ECO:0000256" key="14">
    <source>
        <dbReference type="ARBA" id="ARBA00038442"/>
    </source>
</evidence>
<dbReference type="PANTHER" id="PTHR22950">
    <property type="entry name" value="AMINO ACID TRANSPORTER"/>
    <property type="match status" value="1"/>
</dbReference>
<evidence type="ECO:0000256" key="11">
    <source>
        <dbReference type="ARBA" id="ARBA00023157"/>
    </source>
</evidence>
<dbReference type="GO" id="GO:0015179">
    <property type="term" value="F:L-amino acid transmembrane transporter activity"/>
    <property type="evidence" value="ECO:0007669"/>
    <property type="project" value="TreeGrafter"/>
</dbReference>
<evidence type="ECO:0000256" key="12">
    <source>
        <dbReference type="ARBA" id="ARBA00023180"/>
    </source>
</evidence>
<dbReference type="Proteomes" id="UP000325113">
    <property type="component" value="Unassembled WGS sequence"/>
</dbReference>
<feature type="transmembrane region" description="Helical" evidence="16">
    <location>
        <begin position="344"/>
        <end position="365"/>
    </location>
</feature>
<keyword evidence="10 16" id="KW-0472">Membrane</keyword>
<keyword evidence="8 16" id="KW-1133">Transmembrane helix</keyword>
<evidence type="ECO:0000256" key="7">
    <source>
        <dbReference type="ARBA" id="ARBA00022970"/>
    </source>
</evidence>
<dbReference type="EMBL" id="VLTM01000046">
    <property type="protein sequence ID" value="KAA0160261.1"/>
    <property type="molecule type" value="Genomic_DNA"/>
</dbReference>
<keyword evidence="12" id="KW-0325">Glycoprotein</keyword>
<dbReference type="Proteomes" id="UP000322899">
    <property type="component" value="Unassembled WGS sequence"/>
</dbReference>
<evidence type="ECO:0000256" key="5">
    <source>
        <dbReference type="ARBA" id="ARBA00022723"/>
    </source>
</evidence>
<keyword evidence="9" id="KW-0915">Sodium</keyword>
<evidence type="ECO:0000313" key="18">
    <source>
        <dbReference type="EMBL" id="CAD8558050.1"/>
    </source>
</evidence>
<feature type="transmembrane region" description="Helical" evidence="16">
    <location>
        <begin position="475"/>
        <end position="497"/>
    </location>
</feature>
<reference evidence="18" key="2">
    <citation type="submission" date="2021-01" db="EMBL/GenBank/DDBJ databases">
        <authorList>
            <person name="Corre E."/>
            <person name="Pelletier E."/>
            <person name="Niang G."/>
            <person name="Scheremetjew M."/>
            <person name="Finn R."/>
            <person name="Kale V."/>
            <person name="Holt S."/>
            <person name="Cochrane G."/>
            <person name="Meng A."/>
            <person name="Brown T."/>
            <person name="Cohen L."/>
        </authorList>
    </citation>
    <scope>NUCLEOTIDE SEQUENCE</scope>
    <source>
        <strain evidence="18">E4-10</strain>
    </source>
</reference>
<evidence type="ECO:0000313" key="24">
    <source>
        <dbReference type="Proteomes" id="UP000325113"/>
    </source>
</evidence>
<gene>
    <name evidence="18" type="ORF">CROE0942_LOCUS2384</name>
    <name evidence="21" type="ORF">FNF27_04817</name>
    <name evidence="19" type="ORF">FNF29_05357</name>
    <name evidence="20" type="ORF">FNF31_04426</name>
</gene>
<comment type="similarity">
    <text evidence="14">Belongs to the amino acid/polyamine transporter 2 family. SLC38A9 subfamily.</text>
</comment>
<feature type="compositionally biased region" description="Polar residues" evidence="15">
    <location>
        <begin position="34"/>
        <end position="54"/>
    </location>
</feature>
<dbReference type="GO" id="GO:0031902">
    <property type="term" value="C:late endosome membrane"/>
    <property type="evidence" value="ECO:0007669"/>
    <property type="project" value="UniProtKB-SubCell"/>
</dbReference>
<evidence type="ECO:0000256" key="4">
    <source>
        <dbReference type="ARBA" id="ARBA00022692"/>
    </source>
</evidence>
<evidence type="ECO:0000256" key="16">
    <source>
        <dbReference type="SAM" id="Phobius"/>
    </source>
</evidence>
<evidence type="ECO:0000256" key="2">
    <source>
        <dbReference type="ARBA" id="ARBA00004155"/>
    </source>
</evidence>
<feature type="transmembrane region" description="Helical" evidence="16">
    <location>
        <begin position="179"/>
        <end position="201"/>
    </location>
</feature>
<dbReference type="Proteomes" id="UP000323011">
    <property type="component" value="Unassembled WGS sequence"/>
</dbReference>
<keyword evidence="7" id="KW-0029">Amino-acid transport</keyword>
<accession>A0A5A8CBP3</accession>
<feature type="transmembrane region" description="Helical" evidence="16">
    <location>
        <begin position="300"/>
        <end position="324"/>
    </location>
</feature>
<feature type="region of interest" description="Disordered" evidence="15">
    <location>
        <begin position="1"/>
        <end position="85"/>
    </location>
</feature>
<keyword evidence="3" id="KW-0813">Transport</keyword>
<evidence type="ECO:0000256" key="9">
    <source>
        <dbReference type="ARBA" id="ARBA00023053"/>
    </source>
</evidence>
<keyword evidence="13" id="KW-0458">Lysosome</keyword>
<evidence type="ECO:0000313" key="22">
    <source>
        <dbReference type="Proteomes" id="UP000322899"/>
    </source>
</evidence>
<evidence type="ECO:0000313" key="20">
    <source>
        <dbReference type="EMBL" id="KAA0160261.1"/>
    </source>
</evidence>
<organism evidence="19 23">
    <name type="scientific">Cafeteria roenbergensis</name>
    <name type="common">Marine flagellate</name>
    <dbReference type="NCBI Taxonomy" id="33653"/>
    <lineage>
        <taxon>Eukaryota</taxon>
        <taxon>Sar</taxon>
        <taxon>Stramenopiles</taxon>
        <taxon>Bigyra</taxon>
        <taxon>Opalozoa</taxon>
        <taxon>Bicosoecida</taxon>
        <taxon>Cafeteriaceae</taxon>
        <taxon>Cafeteria</taxon>
    </lineage>
</organism>
<name>A0A5A8CBP3_CAFRO</name>
<evidence type="ECO:0000256" key="10">
    <source>
        <dbReference type="ARBA" id="ARBA00023136"/>
    </source>
</evidence>
<evidence type="ECO:0000256" key="15">
    <source>
        <dbReference type="SAM" id="MobiDB-lite"/>
    </source>
</evidence>
<comment type="subcellular location">
    <subcellularLocation>
        <location evidence="1">Late endosome membrane</location>
        <topology evidence="1">Multi-pass membrane protein</topology>
    </subcellularLocation>
    <subcellularLocation>
        <location evidence="2">Lysosome membrane</location>
        <topology evidence="2">Multi-pass membrane protein</topology>
    </subcellularLocation>
</comment>
<evidence type="ECO:0000313" key="21">
    <source>
        <dbReference type="EMBL" id="KAA0173667.1"/>
    </source>
</evidence>
<sequence length="566" mass="60091">MIAVEVQSGLAPGLSAGSVGGESDYLPLPDLASVQGSTAASINRSAGSAKPSSVASTPPAKRKKPAAADGAPASPSRRPFVPKRRDPMHVKLKYYEAIRTSMQQVSPRSPAANRERVRIRADSQFLRPPSSLLPASLFVLGGSDDSHTQSSLNTISSIINTMMGTTIVALPLGFAQCGIVLGLIITVAMCVISCATCIIVINNAKGIPEFSALVGRYGGRYWQAVAWVMSIMVFLGAACVYHILMQESLFSIVTTIGEVSSGEATVEMSWWSRPLAAAIICGVFPALVMKDLSCLVKVNAFGFFALWFTIFFVCYHGVLGLMSGNYDMAAVLSGPLVAAGHLEVASVARMTFGPLGGMMMLSFFIHNAIQPITENAAKATRARDVAIAYTITAILYSLVGVLGCFGYAVLLPAGADSAGVLKSNFLDMFGTTFSDTSNILAFVARAALLFQLITVYPILIMVIRNSFFGVLFQTNYPSCLHVSGLVVVVMGLTYTVAALDVDVGSAVRFTGAVGGYVIVFILPCVVDYYVKLSSDKLRLLDWAFYVAVLGTGLTFFALQFVPSISP</sequence>
<evidence type="ECO:0000256" key="13">
    <source>
        <dbReference type="ARBA" id="ARBA00023228"/>
    </source>
</evidence>
<feature type="transmembrane region" description="Helical" evidence="16">
    <location>
        <begin position="386"/>
        <end position="410"/>
    </location>
</feature>
<feature type="transmembrane region" description="Helical" evidence="16">
    <location>
        <begin position="439"/>
        <end position="463"/>
    </location>
</feature>
<keyword evidence="5" id="KW-0479">Metal-binding</keyword>
<protein>
    <recommendedName>
        <fullName evidence="17">Amino acid transporter transmembrane domain-containing protein</fullName>
    </recommendedName>
</protein>
<reference evidence="22 23" key="1">
    <citation type="submission" date="2019-07" db="EMBL/GenBank/DDBJ databases">
        <title>Genomes of Cafeteria roenbergensis.</title>
        <authorList>
            <person name="Fischer M.G."/>
            <person name="Hackl T."/>
            <person name="Roman M."/>
        </authorList>
    </citation>
    <scope>NUCLEOTIDE SEQUENCE [LARGE SCALE GENOMIC DNA]</scope>
    <source>
        <strain evidence="19 23">BVI</strain>
        <strain evidence="20 24">Cflag</strain>
        <strain evidence="21 22">E4-10P</strain>
    </source>
</reference>
<evidence type="ECO:0000256" key="3">
    <source>
        <dbReference type="ARBA" id="ARBA00022448"/>
    </source>
</evidence>
<dbReference type="OMA" id="HWFTPTE"/>
<evidence type="ECO:0000256" key="1">
    <source>
        <dbReference type="ARBA" id="ARBA00004107"/>
    </source>
</evidence>
<evidence type="ECO:0000259" key="17">
    <source>
        <dbReference type="Pfam" id="PF01490"/>
    </source>
</evidence>
<feature type="domain" description="Amino acid transporter transmembrane" evidence="17">
    <location>
        <begin position="148"/>
        <end position="543"/>
    </location>
</feature>
<dbReference type="EMBL" id="HBET01003534">
    <property type="protein sequence ID" value="CAD8558050.1"/>
    <property type="molecule type" value="Transcribed_RNA"/>
</dbReference>
<keyword evidence="23" id="KW-1185">Reference proteome</keyword>
<feature type="transmembrane region" description="Helical" evidence="16">
    <location>
        <begin position="270"/>
        <end position="288"/>
    </location>
</feature>
<dbReference type="Pfam" id="PF01490">
    <property type="entry name" value="Aa_trans"/>
    <property type="match status" value="1"/>
</dbReference>
<feature type="transmembrane region" description="Helical" evidence="16">
    <location>
        <begin position="542"/>
        <end position="561"/>
    </location>
</feature>
<dbReference type="OrthoDB" id="294730at2759"/>
<evidence type="ECO:0000256" key="6">
    <source>
        <dbReference type="ARBA" id="ARBA00022753"/>
    </source>
</evidence>
<dbReference type="EMBL" id="VLTN01000035">
    <property type="protein sequence ID" value="KAA0150345.1"/>
    <property type="molecule type" value="Genomic_DNA"/>
</dbReference>
<evidence type="ECO:0000256" key="8">
    <source>
        <dbReference type="ARBA" id="ARBA00022989"/>
    </source>
</evidence>
<feature type="transmembrane region" description="Helical" evidence="16">
    <location>
        <begin position="221"/>
        <end position="244"/>
    </location>
</feature>
<proteinExistence type="inferred from homology"/>
<dbReference type="EMBL" id="VLTO01000030">
    <property type="protein sequence ID" value="KAA0173667.1"/>
    <property type="molecule type" value="Genomic_DNA"/>
</dbReference>
<dbReference type="PANTHER" id="PTHR22950:SF244">
    <property type="entry name" value="NEUTRAL AMINO ACID TRANSPORTER 9"/>
    <property type="match status" value="1"/>
</dbReference>
<keyword evidence="11" id="KW-1015">Disulfide bond</keyword>